<dbReference type="RefSeq" id="WP_074217752.1">
    <property type="nucleotide sequence ID" value="NZ_FSRG01000007.1"/>
</dbReference>
<proteinExistence type="predicted"/>
<organism evidence="1 2">
    <name type="scientific">Halodesulfovibrio marinisediminis DSM 17456</name>
    <dbReference type="NCBI Taxonomy" id="1121457"/>
    <lineage>
        <taxon>Bacteria</taxon>
        <taxon>Pseudomonadati</taxon>
        <taxon>Thermodesulfobacteriota</taxon>
        <taxon>Desulfovibrionia</taxon>
        <taxon>Desulfovibrionales</taxon>
        <taxon>Desulfovibrionaceae</taxon>
        <taxon>Halodesulfovibrio</taxon>
    </lineage>
</organism>
<reference evidence="2" key="1">
    <citation type="submission" date="2016-11" db="EMBL/GenBank/DDBJ databases">
        <authorList>
            <person name="Varghese N."/>
            <person name="Submissions S."/>
        </authorList>
    </citation>
    <scope>NUCLEOTIDE SEQUENCE [LARGE SCALE GENOMIC DNA]</scope>
    <source>
        <strain evidence="2">DSM 17456</strain>
    </source>
</reference>
<keyword evidence="2" id="KW-1185">Reference proteome</keyword>
<dbReference type="Proteomes" id="UP000184694">
    <property type="component" value="Unassembled WGS sequence"/>
</dbReference>
<protein>
    <submittedName>
        <fullName evidence="1">Uncharacterized protein</fullName>
    </submittedName>
</protein>
<sequence length="126" mass="14452">MKVTVLENAPVEINFDDVVIAHKHAPEADLTYCKKGEDKSLTFRFSADFIDEILEGKKGVDVGYSEKLNMLTFKGCDSGRTIVLGEKRGHGSLSFRSRAFPVQAEKVYFKHFYKHKDRYCCFFETK</sequence>
<dbReference type="AlphaFoldDB" id="A0A1N6IWW8"/>
<name>A0A1N6IWW8_9BACT</name>
<dbReference type="STRING" id="1121457.SAMN02745161_3008"/>
<dbReference type="EMBL" id="FSRG01000007">
    <property type="protein sequence ID" value="SIO36416.1"/>
    <property type="molecule type" value="Genomic_DNA"/>
</dbReference>
<evidence type="ECO:0000313" key="1">
    <source>
        <dbReference type="EMBL" id="SIO36416.1"/>
    </source>
</evidence>
<accession>A0A1N6IWW8</accession>
<evidence type="ECO:0000313" key="2">
    <source>
        <dbReference type="Proteomes" id="UP000184694"/>
    </source>
</evidence>
<gene>
    <name evidence="1" type="ORF">SAMN02745161_3008</name>
</gene>